<comment type="caution">
    <text evidence="1">The sequence shown here is derived from an EMBL/GenBank/DDBJ whole genome shotgun (WGS) entry which is preliminary data.</text>
</comment>
<dbReference type="VEuPathDB" id="FungiDB:AJ78_06950"/>
<accession>A0A1J9P752</accession>
<reference evidence="1 2" key="1">
    <citation type="submission" date="2015-07" db="EMBL/GenBank/DDBJ databases">
        <title>Emmonsia species relationships and genome sequence.</title>
        <authorList>
            <consortium name="The Broad Institute Genomics Platform"/>
            <person name="Cuomo C.A."/>
            <person name="Munoz J.F."/>
            <person name="Imamovic A."/>
            <person name="Priest M.E."/>
            <person name="Young S."/>
            <person name="Clay O.K."/>
            <person name="McEwen J.G."/>
        </authorList>
    </citation>
    <scope>NUCLEOTIDE SEQUENCE [LARGE SCALE GENOMIC DNA]</scope>
    <source>
        <strain evidence="1 2">UAMH 9510</strain>
    </source>
</reference>
<dbReference type="AlphaFoldDB" id="A0A1J9P752"/>
<gene>
    <name evidence="1" type="ORF">AJ78_06950</name>
</gene>
<keyword evidence="2" id="KW-1185">Reference proteome</keyword>
<sequence>MPRRVQRTVSARPSRSTPLARFIKRVLWKKPRPSTKSFTAADIWEKVHIGDYWMDGVPTLHPDEHPLWKGYIEAGDITQGHDPLHYLQLTSEQFEALRQLLEDSTTKVCPFEALWRWWPRHFNLNEKFKRIQHSTNHSRNVLDPS</sequence>
<evidence type="ECO:0000313" key="1">
    <source>
        <dbReference type="EMBL" id="OJD12465.1"/>
    </source>
</evidence>
<dbReference type="OrthoDB" id="4188663at2759"/>
<proteinExistence type="predicted"/>
<dbReference type="EMBL" id="LGRN01000401">
    <property type="protein sequence ID" value="OJD12465.1"/>
    <property type="molecule type" value="Genomic_DNA"/>
</dbReference>
<evidence type="ECO:0000313" key="2">
    <source>
        <dbReference type="Proteomes" id="UP000182235"/>
    </source>
</evidence>
<organism evidence="1 2">
    <name type="scientific">Emergomyces pasteurianus Ep9510</name>
    <dbReference type="NCBI Taxonomy" id="1447872"/>
    <lineage>
        <taxon>Eukaryota</taxon>
        <taxon>Fungi</taxon>
        <taxon>Dikarya</taxon>
        <taxon>Ascomycota</taxon>
        <taxon>Pezizomycotina</taxon>
        <taxon>Eurotiomycetes</taxon>
        <taxon>Eurotiomycetidae</taxon>
        <taxon>Onygenales</taxon>
        <taxon>Ajellomycetaceae</taxon>
        <taxon>Emergomyces</taxon>
    </lineage>
</organism>
<name>A0A1J9P752_9EURO</name>
<protein>
    <submittedName>
        <fullName evidence="1">Uncharacterized protein</fullName>
    </submittedName>
</protein>
<dbReference type="Proteomes" id="UP000182235">
    <property type="component" value="Unassembled WGS sequence"/>
</dbReference>